<protein>
    <submittedName>
        <fullName evidence="1">Uncharacterized protein</fullName>
    </submittedName>
</protein>
<accession>A0A699KS37</accession>
<dbReference type="AlphaFoldDB" id="A0A699KS37"/>
<reference evidence="1" key="1">
    <citation type="journal article" date="2019" name="Sci. Rep.">
        <title>Draft genome of Tanacetum cinerariifolium, the natural source of mosquito coil.</title>
        <authorList>
            <person name="Yamashiro T."/>
            <person name="Shiraishi A."/>
            <person name="Satake H."/>
            <person name="Nakayama K."/>
        </authorList>
    </citation>
    <scope>NUCLEOTIDE SEQUENCE</scope>
</reference>
<comment type="caution">
    <text evidence="1">The sequence shown here is derived from an EMBL/GenBank/DDBJ whole genome shotgun (WGS) entry which is preliminary data.</text>
</comment>
<name>A0A699KS37_TANCI</name>
<evidence type="ECO:0000313" key="1">
    <source>
        <dbReference type="EMBL" id="GFB08672.1"/>
    </source>
</evidence>
<organism evidence="1">
    <name type="scientific">Tanacetum cinerariifolium</name>
    <name type="common">Dalmatian daisy</name>
    <name type="synonym">Chrysanthemum cinerariifolium</name>
    <dbReference type="NCBI Taxonomy" id="118510"/>
    <lineage>
        <taxon>Eukaryota</taxon>
        <taxon>Viridiplantae</taxon>
        <taxon>Streptophyta</taxon>
        <taxon>Embryophyta</taxon>
        <taxon>Tracheophyta</taxon>
        <taxon>Spermatophyta</taxon>
        <taxon>Magnoliopsida</taxon>
        <taxon>eudicotyledons</taxon>
        <taxon>Gunneridae</taxon>
        <taxon>Pentapetalae</taxon>
        <taxon>asterids</taxon>
        <taxon>campanulids</taxon>
        <taxon>Asterales</taxon>
        <taxon>Asteraceae</taxon>
        <taxon>Asteroideae</taxon>
        <taxon>Anthemideae</taxon>
        <taxon>Anthemidinae</taxon>
        <taxon>Tanacetum</taxon>
    </lineage>
</organism>
<dbReference type="EMBL" id="BKCJ010549126">
    <property type="protein sequence ID" value="GFB08672.1"/>
    <property type="molecule type" value="Genomic_DNA"/>
</dbReference>
<gene>
    <name evidence="1" type="ORF">Tci_680643</name>
</gene>
<feature type="non-terminal residue" evidence="1">
    <location>
        <position position="1"/>
    </location>
</feature>
<proteinExistence type="predicted"/>
<sequence>DSGDGGEVITSGLLGWGAHVSELGWVDFDFPGVDFDFLELTFVDHGL</sequence>